<dbReference type="InterPro" id="IPR057696">
    <property type="entry name" value="DUF7936"/>
</dbReference>
<protein>
    <recommendedName>
        <fullName evidence="1">DUF7936 domain-containing protein</fullName>
    </recommendedName>
</protein>
<reference evidence="2" key="1">
    <citation type="submission" date="2020-04" db="EMBL/GenBank/DDBJ databases">
        <authorList>
            <person name="Chiriac C."/>
            <person name="Salcher M."/>
            <person name="Ghai R."/>
            <person name="Kavagutti S V."/>
        </authorList>
    </citation>
    <scope>NUCLEOTIDE SEQUENCE</scope>
</reference>
<organism evidence="2">
    <name type="scientific">uncultured Caudovirales phage</name>
    <dbReference type="NCBI Taxonomy" id="2100421"/>
    <lineage>
        <taxon>Viruses</taxon>
        <taxon>Duplodnaviria</taxon>
        <taxon>Heunggongvirae</taxon>
        <taxon>Uroviricota</taxon>
        <taxon>Caudoviricetes</taxon>
        <taxon>Peduoviridae</taxon>
        <taxon>Maltschvirus</taxon>
        <taxon>Maltschvirus maltsch</taxon>
    </lineage>
</organism>
<accession>A0A6J5LY75</accession>
<sequence length="108" mass="11643">MTTTYIWSVVQMDAYPEYEGHTDVVFTVHWTLTGIDGEHASGVYGAAGLTLDPEATFTPYADLTEAQVIGWVKDALGEEQVAAYEESVADQIAALVNPPVVTPALPWA</sequence>
<proteinExistence type="predicted"/>
<feature type="domain" description="DUF7936" evidence="1">
    <location>
        <begin position="2"/>
        <end position="107"/>
    </location>
</feature>
<dbReference type="EMBL" id="LR796360">
    <property type="protein sequence ID" value="CAB4139448.1"/>
    <property type="molecule type" value="Genomic_DNA"/>
</dbReference>
<evidence type="ECO:0000259" key="1">
    <source>
        <dbReference type="Pfam" id="PF25590"/>
    </source>
</evidence>
<gene>
    <name evidence="2" type="ORF">UFOVP351_49</name>
</gene>
<dbReference type="Pfam" id="PF25590">
    <property type="entry name" value="DUF7936"/>
    <property type="match status" value="1"/>
</dbReference>
<name>A0A6J5LY75_9CAUD</name>
<evidence type="ECO:0000313" key="2">
    <source>
        <dbReference type="EMBL" id="CAB4139448.1"/>
    </source>
</evidence>